<dbReference type="PANTHER" id="PTHR35811">
    <property type="entry name" value="SLR1870 PROTEIN"/>
    <property type="match status" value="1"/>
</dbReference>
<dbReference type="PATRIC" id="fig|1145115.3.peg.178"/>
<dbReference type="Proteomes" id="UP000006766">
    <property type="component" value="Unassembled WGS sequence"/>
</dbReference>
<dbReference type="CDD" id="cd11297">
    <property type="entry name" value="PIN_LabA-like_N_1"/>
    <property type="match status" value="1"/>
</dbReference>
<sequence length="231" mass="26838">MLRGADNEKKIAVFFDCENVSAKHVDFVFKELQNHGEVIIRQSFRDWEQENTKPWDRKLHEKFAIEPIQVFSKTRKNSCDLRIVRAILEAINEKHIDTIALVSSDSDFRDLVIAVKSKGFHIIGFGESKTPDWISNTYTTFINLEQQRIMQDEQILEIIKNTIETNKQDNGYMLVSNLGSLLKRENASYIAKNFNSNSWGEFLKKHDGIFEIKFISKHDDGRKDTLAVKIK</sequence>
<dbReference type="RefSeq" id="WP_000943685.1">
    <property type="nucleotide sequence ID" value="NZ_AMOV01000001.1"/>
</dbReference>
<dbReference type="InterPro" id="IPR025605">
    <property type="entry name" value="OST-HTH/LOTUS_dom"/>
</dbReference>
<dbReference type="GO" id="GO:0004540">
    <property type="term" value="F:RNA nuclease activity"/>
    <property type="evidence" value="ECO:0007669"/>
    <property type="project" value="InterPro"/>
</dbReference>
<proteinExistence type="predicted"/>
<feature type="domain" description="HTH OST-type" evidence="1">
    <location>
        <begin position="151"/>
        <end position="231"/>
    </location>
</feature>
<dbReference type="Gene3D" id="3.30.420.610">
    <property type="entry name" value="LOTUS domain-like"/>
    <property type="match status" value="1"/>
</dbReference>
<dbReference type="Gene3D" id="3.40.50.1010">
    <property type="entry name" value="5'-nuclease"/>
    <property type="match status" value="1"/>
</dbReference>
<reference evidence="2 3" key="1">
    <citation type="journal article" date="2013" name="Pathog. Dis.">
        <title>Genome sequences of 65 Helicobacter pylori strains isolated from asymptomatic individuals and patients with gastric cancer, peptic ulcer disease, or gastritis.</title>
        <authorList>
            <person name="Blanchard T.G."/>
            <person name="Czinn S.J."/>
            <person name="Correa P."/>
            <person name="Nakazawa T."/>
            <person name="Keelan M."/>
            <person name="Morningstar L."/>
            <person name="Santana-Cruz I."/>
            <person name="Maroo A."/>
            <person name="McCracken C."/>
            <person name="Shefchek K."/>
            <person name="Daugherty S."/>
            <person name="Song Y."/>
            <person name="Fraser C.M."/>
            <person name="Fricke W.F."/>
        </authorList>
    </citation>
    <scope>NUCLEOTIDE SEQUENCE [LARGE SCALE GENOMIC DNA]</scope>
    <source>
        <strain evidence="2 3">R038b</strain>
    </source>
</reference>
<dbReference type="Pfam" id="PF01936">
    <property type="entry name" value="NYN"/>
    <property type="match status" value="1"/>
</dbReference>
<organism evidence="2 3">
    <name type="scientific">Helicobacter pylori R038b</name>
    <dbReference type="NCBI Taxonomy" id="1145115"/>
    <lineage>
        <taxon>Bacteria</taxon>
        <taxon>Pseudomonadati</taxon>
        <taxon>Campylobacterota</taxon>
        <taxon>Epsilonproteobacteria</taxon>
        <taxon>Campylobacterales</taxon>
        <taxon>Helicobacteraceae</taxon>
        <taxon>Helicobacter</taxon>
    </lineage>
</organism>
<dbReference type="InterPro" id="IPR041966">
    <property type="entry name" value="LOTUS-like"/>
</dbReference>
<dbReference type="InterPro" id="IPR021139">
    <property type="entry name" value="NYN"/>
</dbReference>
<evidence type="ECO:0000313" key="2">
    <source>
        <dbReference type="EMBL" id="EKE92962.1"/>
    </source>
</evidence>
<dbReference type="EMBL" id="AMOV01000001">
    <property type="protein sequence ID" value="EKE92962.1"/>
    <property type="molecule type" value="Genomic_DNA"/>
</dbReference>
<accession>K2L2C9</accession>
<protein>
    <submittedName>
        <fullName evidence="2">NYN domain protein</fullName>
    </submittedName>
</protein>
<evidence type="ECO:0000313" key="3">
    <source>
        <dbReference type="Proteomes" id="UP000006766"/>
    </source>
</evidence>
<dbReference type="PROSITE" id="PS51644">
    <property type="entry name" value="HTH_OST"/>
    <property type="match status" value="1"/>
</dbReference>
<comment type="caution">
    <text evidence="2">The sequence shown here is derived from an EMBL/GenBank/DDBJ whole genome shotgun (WGS) entry which is preliminary data.</text>
</comment>
<name>K2L2C9_HELPX</name>
<gene>
    <name evidence="2" type="ORF">OUM_0186</name>
</gene>
<dbReference type="AlphaFoldDB" id="K2L2C9"/>
<dbReference type="PANTHER" id="PTHR35811:SF1">
    <property type="entry name" value="HTH OST-TYPE DOMAIN-CONTAINING PROTEIN"/>
    <property type="match status" value="1"/>
</dbReference>
<evidence type="ECO:0000259" key="1">
    <source>
        <dbReference type="PROSITE" id="PS51644"/>
    </source>
</evidence>